<dbReference type="AlphaFoldDB" id="H6QCJ5"/>
<keyword evidence="3" id="KW-1185">Reference proteome</keyword>
<name>H6QCJ5_PYROT</name>
<reference evidence="2 3" key="1">
    <citation type="journal article" date="2012" name="Stand. Genomic Sci.">
        <title>Complete genome sequence of Pyrobaculum oguniense.</title>
        <authorList>
            <person name="Bernick D.L."/>
            <person name="Karplus K."/>
            <person name="Lui L.M."/>
            <person name="Coker J.K."/>
            <person name="Murphy J.N."/>
            <person name="Chan P.P."/>
            <person name="Cozen A.E."/>
            <person name="Lowe T.M."/>
        </authorList>
    </citation>
    <scope>NUCLEOTIDE SEQUENCE [LARGE SCALE GENOMIC DNA]</scope>
    <source>
        <strain evidence="2 3">TE7</strain>
    </source>
</reference>
<dbReference type="KEGG" id="pog:Pogu_1936"/>
<feature type="transmembrane region" description="Helical" evidence="1">
    <location>
        <begin position="88"/>
        <end position="106"/>
    </location>
</feature>
<organism evidence="2 3">
    <name type="scientific">Pyrobaculum oguniense (strain DSM 13380 / JCM 10595 / TE7)</name>
    <dbReference type="NCBI Taxonomy" id="698757"/>
    <lineage>
        <taxon>Archaea</taxon>
        <taxon>Thermoproteota</taxon>
        <taxon>Thermoprotei</taxon>
        <taxon>Thermoproteales</taxon>
        <taxon>Thermoproteaceae</taxon>
        <taxon>Pyrobaculum</taxon>
    </lineage>
</organism>
<keyword evidence="1" id="KW-0812">Transmembrane</keyword>
<sequence>MNKPPIKNLRTFNISILSFSIIFFLSAFYFSGLEGAVAFIRLFLLSGAFFVMVLFIAYKLAGAKVAIAVAVLMGYIVVPLVMELRVELPVFYANVALTPITAYFGLRGDDFDRKMALLANELFLAYVVLLIASYYWG</sequence>
<dbReference type="EMBL" id="CP003316">
    <property type="protein sequence ID" value="AFA39963.1"/>
    <property type="molecule type" value="Genomic_DNA"/>
</dbReference>
<protein>
    <submittedName>
        <fullName evidence="2">Uncharacterized protein</fullName>
    </submittedName>
</protein>
<keyword evidence="1" id="KW-0472">Membrane</keyword>
<dbReference type="HOGENOM" id="CLU_1965656_0_0_2"/>
<gene>
    <name evidence="2" type="ordered locus">Pogu_1936</name>
</gene>
<accession>H6QCJ5</accession>
<dbReference type="STRING" id="698757.Pogu_1936"/>
<evidence type="ECO:0000313" key="3">
    <source>
        <dbReference type="Proteomes" id="UP000009062"/>
    </source>
</evidence>
<feature type="transmembrane region" description="Helical" evidence="1">
    <location>
        <begin position="36"/>
        <end position="58"/>
    </location>
</feature>
<keyword evidence="1" id="KW-1133">Transmembrane helix</keyword>
<evidence type="ECO:0000313" key="2">
    <source>
        <dbReference type="EMBL" id="AFA39963.1"/>
    </source>
</evidence>
<feature type="transmembrane region" description="Helical" evidence="1">
    <location>
        <begin position="65"/>
        <end position="82"/>
    </location>
</feature>
<feature type="transmembrane region" description="Helical" evidence="1">
    <location>
        <begin position="118"/>
        <end position="136"/>
    </location>
</feature>
<evidence type="ECO:0000256" key="1">
    <source>
        <dbReference type="SAM" id="Phobius"/>
    </source>
</evidence>
<feature type="transmembrane region" description="Helical" evidence="1">
    <location>
        <begin position="12"/>
        <end position="30"/>
    </location>
</feature>
<dbReference type="Proteomes" id="UP000009062">
    <property type="component" value="Chromosome"/>
</dbReference>
<proteinExistence type="predicted"/>